<reference evidence="1 2" key="1">
    <citation type="submission" date="2020-02" db="EMBL/GenBank/DDBJ databases">
        <title>Draft genome sequence of Haematococcus lacustris strain NIES-144.</title>
        <authorList>
            <person name="Morimoto D."/>
            <person name="Nakagawa S."/>
            <person name="Yoshida T."/>
            <person name="Sawayama S."/>
        </authorList>
    </citation>
    <scope>NUCLEOTIDE SEQUENCE [LARGE SCALE GENOMIC DNA]</scope>
    <source>
        <strain evidence="1 2">NIES-144</strain>
    </source>
</reference>
<dbReference type="EMBL" id="BLLF01006212">
    <property type="protein sequence ID" value="GFH32063.1"/>
    <property type="molecule type" value="Genomic_DNA"/>
</dbReference>
<proteinExistence type="predicted"/>
<dbReference type="GO" id="GO:0005815">
    <property type="term" value="C:microtubule organizing center"/>
    <property type="evidence" value="ECO:0007669"/>
    <property type="project" value="TreeGrafter"/>
</dbReference>
<organism evidence="1 2">
    <name type="scientific">Haematococcus lacustris</name>
    <name type="common">Green alga</name>
    <name type="synonym">Haematococcus pluvialis</name>
    <dbReference type="NCBI Taxonomy" id="44745"/>
    <lineage>
        <taxon>Eukaryota</taxon>
        <taxon>Viridiplantae</taxon>
        <taxon>Chlorophyta</taxon>
        <taxon>core chlorophytes</taxon>
        <taxon>Chlorophyceae</taxon>
        <taxon>CS clade</taxon>
        <taxon>Chlamydomonadales</taxon>
        <taxon>Haematococcaceae</taxon>
        <taxon>Haematococcus</taxon>
    </lineage>
</organism>
<dbReference type="Proteomes" id="UP000485058">
    <property type="component" value="Unassembled WGS sequence"/>
</dbReference>
<dbReference type="PANTHER" id="PTHR21574">
    <property type="entry name" value="CENTROSOMAL PROTEIN OF 120 KDA"/>
    <property type="match status" value="1"/>
</dbReference>
<sequence length="140" mass="15705">RADMLLGVASVPLAPLLHDCWVDGQAPVCALLVQPGPGSGASPAEERIQVMCSMLQLSVLALPAQPPISTLQQLPEYEAAYQLEVWKKEEELKWRAGLRERESQRMAVLEAEWRKRERSREAEIAAMRGEFVALEDRARQ</sequence>
<evidence type="ECO:0000313" key="2">
    <source>
        <dbReference type="Proteomes" id="UP000485058"/>
    </source>
</evidence>
<evidence type="ECO:0000313" key="1">
    <source>
        <dbReference type="EMBL" id="GFH32063.1"/>
    </source>
</evidence>
<accession>A0A6A0AIE5</accession>
<dbReference type="AlphaFoldDB" id="A0A6A0AIE5"/>
<feature type="non-terminal residue" evidence="1">
    <location>
        <position position="140"/>
    </location>
</feature>
<dbReference type="InterPro" id="IPR039893">
    <property type="entry name" value="CEP120-like"/>
</dbReference>
<dbReference type="GO" id="GO:0010564">
    <property type="term" value="P:regulation of cell cycle process"/>
    <property type="evidence" value="ECO:0007669"/>
    <property type="project" value="TreeGrafter"/>
</dbReference>
<feature type="non-terminal residue" evidence="1">
    <location>
        <position position="1"/>
    </location>
</feature>
<comment type="caution">
    <text evidence="1">The sequence shown here is derived from an EMBL/GenBank/DDBJ whole genome shotgun (WGS) entry which is preliminary data.</text>
</comment>
<dbReference type="PANTHER" id="PTHR21574:SF0">
    <property type="entry name" value="CENTROSOMAL PROTEIN OF 120 KDA"/>
    <property type="match status" value="1"/>
</dbReference>
<name>A0A6A0AIE5_HAELA</name>
<protein>
    <submittedName>
        <fullName evidence="1">Uncharacterized protein</fullName>
    </submittedName>
</protein>
<gene>
    <name evidence="1" type="ORF">HaLaN_31217</name>
</gene>
<keyword evidence="2" id="KW-1185">Reference proteome</keyword>